<proteinExistence type="predicted"/>
<name>A0A7M2WYS7_9BACT</name>
<dbReference type="AlphaFoldDB" id="A0A7M2WYS7"/>
<accession>A0A7M2WYS7</accession>
<organism evidence="2 3">
    <name type="scientific">Humisphaera borealis</name>
    <dbReference type="NCBI Taxonomy" id="2807512"/>
    <lineage>
        <taxon>Bacteria</taxon>
        <taxon>Pseudomonadati</taxon>
        <taxon>Planctomycetota</taxon>
        <taxon>Phycisphaerae</taxon>
        <taxon>Tepidisphaerales</taxon>
        <taxon>Tepidisphaeraceae</taxon>
        <taxon>Humisphaera</taxon>
    </lineage>
</organism>
<dbReference type="RefSeq" id="WP_206293756.1">
    <property type="nucleotide sequence ID" value="NZ_CP063458.1"/>
</dbReference>
<sequence length="168" mass="18807">MIFQVIAPRQFPDIELGRQRVAFLYQSKEAFAMTNRSEWLDQLKTDTGYAKVAGVELALLDICRYFHEAAGINGAAQAVHDLGKKADTRILAKAAGAYENTAVRRLGYLLERFGHFRQASALRPFADKAKSFKPLDPSAKPLVPELACVNERNSDWKLLLNVRVEIDA</sequence>
<keyword evidence="3" id="KW-1185">Reference proteome</keyword>
<evidence type="ECO:0000259" key="1">
    <source>
        <dbReference type="Pfam" id="PF09407"/>
    </source>
</evidence>
<evidence type="ECO:0000313" key="3">
    <source>
        <dbReference type="Proteomes" id="UP000593765"/>
    </source>
</evidence>
<evidence type="ECO:0000313" key="2">
    <source>
        <dbReference type="EMBL" id="QOV90658.1"/>
    </source>
</evidence>
<dbReference type="KEGG" id="hbs:IPV69_04665"/>
<dbReference type="Proteomes" id="UP000593765">
    <property type="component" value="Chromosome"/>
</dbReference>
<gene>
    <name evidence="2" type="ORF">IPV69_04665</name>
</gene>
<dbReference type="Pfam" id="PF09407">
    <property type="entry name" value="AbiEi_1"/>
    <property type="match status" value="1"/>
</dbReference>
<feature type="domain" description="AbiEi antitoxin C-terminal" evidence="1">
    <location>
        <begin position="3"/>
        <end position="111"/>
    </location>
</feature>
<reference evidence="2 3" key="1">
    <citation type="submission" date="2020-10" db="EMBL/GenBank/DDBJ databases">
        <title>Wide distribution of Phycisphaera-like planctomycetes from WD2101 soil group in peatlands and genome analysis of the first cultivated representative.</title>
        <authorList>
            <person name="Dedysh S.N."/>
            <person name="Beletsky A.V."/>
            <person name="Ivanova A."/>
            <person name="Kulichevskaya I.S."/>
            <person name="Suzina N.E."/>
            <person name="Philippov D.A."/>
            <person name="Rakitin A.L."/>
            <person name="Mardanov A.V."/>
            <person name="Ravin N.V."/>
        </authorList>
    </citation>
    <scope>NUCLEOTIDE SEQUENCE [LARGE SCALE GENOMIC DNA]</scope>
    <source>
        <strain evidence="2 3">M1803</strain>
    </source>
</reference>
<protein>
    <recommendedName>
        <fullName evidence="1">AbiEi antitoxin C-terminal domain-containing protein</fullName>
    </recommendedName>
</protein>
<dbReference type="InterPro" id="IPR018547">
    <property type="entry name" value="AbiEi_C"/>
</dbReference>
<dbReference type="EMBL" id="CP063458">
    <property type="protein sequence ID" value="QOV90658.1"/>
    <property type="molecule type" value="Genomic_DNA"/>
</dbReference>